<dbReference type="PANTHER" id="PTHR45033:SF2">
    <property type="entry name" value="ZINC-TYPE ALCOHOL DEHYDROGENASE-LIKE PROTEIN C1773.06C"/>
    <property type="match status" value="1"/>
</dbReference>
<dbReference type="InterPro" id="IPR052711">
    <property type="entry name" value="Zinc_ADH-like"/>
</dbReference>
<sequence length="335" mass="35889">MKSWQLKKSGRENLHLVEGATPQPGPGEILVRTKAVSLNYRDKLVIEDRYPLPISYPLVPGSDLAGEVVAVGSGVSRFKAGDQVISHFRPKWLRGVPSHEDLRENLGGPLPGVLTEYVLLSEQGALAYPDYLTPAEASTLPVALVTAWVALFTLGNLKPGETVLLQGSGGVSLFALQLAAAHGARVLVTSTSPGKVARLKQLGAAEVIDASVNPAWDEVVLRLTDGRGADHILDVIGGDAVPRSIEAAAWRGHIALIGIMDRPSTTISIPNVMVKNLRLQGVSHGSRADMEESLAFAEKHRIQPIIDARYTFDALPDALDHLDRGPFGKVVVEIN</sequence>
<dbReference type="CDD" id="cd08276">
    <property type="entry name" value="MDR7"/>
    <property type="match status" value="1"/>
</dbReference>
<feature type="domain" description="Enoyl reductase (ER)" evidence="1">
    <location>
        <begin position="10"/>
        <end position="332"/>
    </location>
</feature>
<accession>A0AAU7ZN69</accession>
<dbReference type="InterPro" id="IPR036291">
    <property type="entry name" value="NAD(P)-bd_dom_sf"/>
</dbReference>
<dbReference type="AlphaFoldDB" id="A0AAU7ZN69"/>
<evidence type="ECO:0000313" key="2">
    <source>
        <dbReference type="EMBL" id="XCB32319.1"/>
    </source>
</evidence>
<proteinExistence type="predicted"/>
<dbReference type="SMART" id="SM00829">
    <property type="entry name" value="PKS_ER"/>
    <property type="match status" value="1"/>
</dbReference>
<dbReference type="Gene3D" id="3.90.180.10">
    <property type="entry name" value="Medium-chain alcohol dehydrogenases, catalytic domain"/>
    <property type="match status" value="1"/>
</dbReference>
<dbReference type="InterPro" id="IPR011032">
    <property type="entry name" value="GroES-like_sf"/>
</dbReference>
<dbReference type="InterPro" id="IPR013154">
    <property type="entry name" value="ADH-like_N"/>
</dbReference>
<dbReference type="SUPFAM" id="SSF51735">
    <property type="entry name" value="NAD(P)-binding Rossmann-fold domains"/>
    <property type="match status" value="1"/>
</dbReference>
<dbReference type="GO" id="GO:0016491">
    <property type="term" value="F:oxidoreductase activity"/>
    <property type="evidence" value="ECO:0007669"/>
    <property type="project" value="InterPro"/>
</dbReference>
<dbReference type="InterPro" id="IPR020843">
    <property type="entry name" value="ER"/>
</dbReference>
<name>A0AAU7ZN69_9BACT</name>
<protein>
    <submittedName>
        <fullName evidence="2">NAD(P)-dependent alcohol dehydrogenase</fullName>
    </submittedName>
</protein>
<evidence type="ECO:0000259" key="1">
    <source>
        <dbReference type="SMART" id="SM00829"/>
    </source>
</evidence>
<reference evidence="2" key="1">
    <citation type="submission" date="2023-08" db="EMBL/GenBank/DDBJ databases">
        <authorList>
            <person name="Messyasz A."/>
            <person name="Mannisto M.K."/>
            <person name="Kerkhof L.J."/>
            <person name="Haggblom M."/>
        </authorList>
    </citation>
    <scope>NUCLEOTIDE SEQUENCE</scope>
    <source>
        <strain evidence="2">X5P6</strain>
    </source>
</reference>
<dbReference type="EMBL" id="CP132942">
    <property type="protein sequence ID" value="XCB32319.1"/>
    <property type="molecule type" value="Genomic_DNA"/>
</dbReference>
<dbReference type="RefSeq" id="WP_353063161.1">
    <property type="nucleotide sequence ID" value="NZ_CP132942.1"/>
</dbReference>
<dbReference type="KEGG" id="tpsc:RBB77_18015"/>
<dbReference type="Gene3D" id="3.40.50.720">
    <property type="entry name" value="NAD(P)-binding Rossmann-like Domain"/>
    <property type="match status" value="1"/>
</dbReference>
<dbReference type="PANTHER" id="PTHR45033">
    <property type="match status" value="1"/>
</dbReference>
<gene>
    <name evidence="2" type="ORF">RBB77_18015</name>
</gene>
<dbReference type="Pfam" id="PF08240">
    <property type="entry name" value="ADH_N"/>
    <property type="match status" value="1"/>
</dbReference>
<reference evidence="2" key="2">
    <citation type="journal article" date="2024" name="Environ. Microbiol.">
        <title>Genome analysis and description of Tunturibacter gen. nov. expands the diversity of Terriglobia in tundra soils.</title>
        <authorList>
            <person name="Messyasz A."/>
            <person name="Mannisto M.K."/>
            <person name="Kerkhof L.J."/>
            <person name="Haggblom M.M."/>
        </authorList>
    </citation>
    <scope>NUCLEOTIDE SEQUENCE</scope>
    <source>
        <strain evidence="2">X5P6</strain>
    </source>
</reference>
<dbReference type="Pfam" id="PF00107">
    <property type="entry name" value="ADH_zinc_N"/>
    <property type="match status" value="1"/>
</dbReference>
<organism evidence="2">
    <name type="scientific">Tunturiibacter psychrotolerans</name>
    <dbReference type="NCBI Taxonomy" id="3069686"/>
    <lineage>
        <taxon>Bacteria</taxon>
        <taxon>Pseudomonadati</taxon>
        <taxon>Acidobacteriota</taxon>
        <taxon>Terriglobia</taxon>
        <taxon>Terriglobales</taxon>
        <taxon>Acidobacteriaceae</taxon>
        <taxon>Tunturiibacter</taxon>
    </lineage>
</organism>
<dbReference type="SUPFAM" id="SSF50129">
    <property type="entry name" value="GroES-like"/>
    <property type="match status" value="1"/>
</dbReference>
<dbReference type="InterPro" id="IPR013149">
    <property type="entry name" value="ADH-like_C"/>
</dbReference>